<dbReference type="AlphaFoldDB" id="A0A1H4IL91"/>
<evidence type="ECO:0000256" key="1">
    <source>
        <dbReference type="SAM" id="Phobius"/>
    </source>
</evidence>
<gene>
    <name evidence="2" type="ORF">SAMN05216452_0100</name>
</gene>
<feature type="transmembrane region" description="Helical" evidence="1">
    <location>
        <begin position="12"/>
        <end position="32"/>
    </location>
</feature>
<keyword evidence="1" id="KW-1133">Transmembrane helix</keyword>
<reference evidence="3" key="1">
    <citation type="submission" date="2016-10" db="EMBL/GenBank/DDBJ databases">
        <authorList>
            <person name="Varghese N."/>
            <person name="Submissions S."/>
        </authorList>
    </citation>
    <scope>NUCLEOTIDE SEQUENCE [LARGE SCALE GENOMIC DNA]</scope>
    <source>
        <strain evidence="3">ES.061</strain>
    </source>
</reference>
<dbReference type="EMBL" id="FNSL01000001">
    <property type="protein sequence ID" value="SEB34625.1"/>
    <property type="molecule type" value="Genomic_DNA"/>
</dbReference>
<dbReference type="RefSeq" id="WP_051556153.1">
    <property type="nucleotide sequence ID" value="NZ_FNSL01000001.1"/>
</dbReference>
<keyword evidence="3" id="KW-1185">Reference proteome</keyword>
<organism evidence="2 3">
    <name type="scientific">Nitratireductor aquibiodomus</name>
    <dbReference type="NCBI Taxonomy" id="204799"/>
    <lineage>
        <taxon>Bacteria</taxon>
        <taxon>Pseudomonadati</taxon>
        <taxon>Pseudomonadota</taxon>
        <taxon>Alphaproteobacteria</taxon>
        <taxon>Hyphomicrobiales</taxon>
        <taxon>Phyllobacteriaceae</taxon>
        <taxon>Nitratireductor</taxon>
    </lineage>
</organism>
<proteinExistence type="predicted"/>
<name>A0A1H4IL91_9HYPH</name>
<keyword evidence="1" id="KW-0472">Membrane</keyword>
<evidence type="ECO:0000313" key="3">
    <source>
        <dbReference type="Proteomes" id="UP000199064"/>
    </source>
</evidence>
<feature type="transmembrane region" description="Helical" evidence="1">
    <location>
        <begin position="60"/>
        <end position="81"/>
    </location>
</feature>
<dbReference type="Proteomes" id="UP000199064">
    <property type="component" value="Unassembled WGS sequence"/>
</dbReference>
<evidence type="ECO:0000313" key="2">
    <source>
        <dbReference type="EMBL" id="SEB34625.1"/>
    </source>
</evidence>
<feature type="transmembrane region" description="Helical" evidence="1">
    <location>
        <begin position="147"/>
        <end position="166"/>
    </location>
</feature>
<dbReference type="InterPro" id="IPR013901">
    <property type="entry name" value="Anthrone_oxy"/>
</dbReference>
<accession>A0A1H4IL91</accession>
<sequence length="175" mass="18442">MRANPRNFEIAWLTLSVVATVGSGLVAGYIIAFSDVVDGLSWVEAGKAIDAMKAMNEVVVLNPLFLIIFLGTPALAIVLAIGSVSTWASPATWATIAGALLLSLGVIAVTMTVHVPINSQLADLNSQSEGMAEVWNDLIGRWATWNHVRAISAALACFAFVCAVIARTRVAYAAD</sequence>
<feature type="transmembrane region" description="Helical" evidence="1">
    <location>
        <begin position="93"/>
        <end position="117"/>
    </location>
</feature>
<dbReference type="Pfam" id="PF08592">
    <property type="entry name" value="Anthrone_oxy"/>
    <property type="match status" value="1"/>
</dbReference>
<protein>
    <submittedName>
        <fullName evidence="2">Uncharacterized membrane protein</fullName>
    </submittedName>
</protein>
<keyword evidence="1" id="KW-0812">Transmembrane</keyword>